<evidence type="ECO:0000256" key="1">
    <source>
        <dbReference type="ARBA" id="ARBA00022448"/>
    </source>
</evidence>
<dbReference type="GO" id="GO:0005506">
    <property type="term" value="F:iron ion binding"/>
    <property type="evidence" value="ECO:0007669"/>
    <property type="project" value="InterPro"/>
</dbReference>
<keyword evidence="11" id="KW-1185">Reference proteome</keyword>
<keyword evidence="2 6" id="KW-0349">Heme</keyword>
<reference evidence="10 11" key="1">
    <citation type="submission" date="2019-03" db="EMBL/GenBank/DDBJ databases">
        <title>Genomic Encyclopedia of Archaeal and Bacterial Type Strains, Phase II (KMG-II): from individual species to whole genera.</title>
        <authorList>
            <person name="Goeker M."/>
        </authorList>
    </citation>
    <scope>NUCLEOTIDE SEQUENCE [LARGE SCALE GENOMIC DNA]</scope>
    <source>
        <strain evidence="10 11">DSM 19034</strain>
    </source>
</reference>
<dbReference type="AlphaFoldDB" id="A0A4R6IDI6"/>
<keyword evidence="8" id="KW-0732">Signal</keyword>
<dbReference type="PRINTS" id="PR00606">
    <property type="entry name" value="CYTCHROMECID"/>
</dbReference>
<dbReference type="InterPro" id="IPR009056">
    <property type="entry name" value="Cyt_c-like_dom"/>
</dbReference>
<feature type="region of interest" description="Disordered" evidence="7">
    <location>
        <begin position="26"/>
        <end position="49"/>
    </location>
</feature>
<evidence type="ECO:0000256" key="5">
    <source>
        <dbReference type="ARBA" id="ARBA00023004"/>
    </source>
</evidence>
<dbReference type="Pfam" id="PF00034">
    <property type="entry name" value="Cytochrom_C"/>
    <property type="match status" value="1"/>
</dbReference>
<feature type="binding site" description="covalent" evidence="6">
    <location>
        <position position="112"/>
    </location>
    <ligand>
        <name>heme c</name>
        <dbReference type="ChEBI" id="CHEBI:61717"/>
    </ligand>
</feature>
<feature type="domain" description="Cytochrome c" evidence="9">
    <location>
        <begin position="49"/>
        <end position="134"/>
    </location>
</feature>
<dbReference type="SUPFAM" id="SSF46626">
    <property type="entry name" value="Cytochrome c"/>
    <property type="match status" value="1"/>
</dbReference>
<keyword evidence="1" id="KW-0813">Transport</keyword>
<sequence>MKHTSMKRTLLILSCFTLALASCGGSDSSTSTADTSVTATTSTSTSTTTPMLPGEKLINTSDCSGCHNRTQKVVGPAYVEIAAKYPDNEANVALLTDKILKGGSGVWGEVPMTPHASLSKEDATEMVKYILTLKN</sequence>
<gene>
    <name evidence="10" type="ORF">CLV32_4325</name>
</gene>
<evidence type="ECO:0000259" key="9">
    <source>
        <dbReference type="PROSITE" id="PS51007"/>
    </source>
</evidence>
<evidence type="ECO:0000256" key="7">
    <source>
        <dbReference type="SAM" id="MobiDB-lite"/>
    </source>
</evidence>
<organism evidence="10 11">
    <name type="scientific">Pedobacter duraquae</name>
    <dbReference type="NCBI Taxonomy" id="425511"/>
    <lineage>
        <taxon>Bacteria</taxon>
        <taxon>Pseudomonadati</taxon>
        <taxon>Bacteroidota</taxon>
        <taxon>Sphingobacteriia</taxon>
        <taxon>Sphingobacteriales</taxon>
        <taxon>Sphingobacteriaceae</taxon>
        <taxon>Pedobacter</taxon>
    </lineage>
</organism>
<name>A0A4R6IDI6_9SPHI</name>
<evidence type="ECO:0000256" key="8">
    <source>
        <dbReference type="SAM" id="SignalP"/>
    </source>
</evidence>
<evidence type="ECO:0000313" key="11">
    <source>
        <dbReference type="Proteomes" id="UP000295499"/>
    </source>
</evidence>
<evidence type="ECO:0000256" key="2">
    <source>
        <dbReference type="ARBA" id="ARBA00022617"/>
    </source>
</evidence>
<evidence type="ECO:0000256" key="3">
    <source>
        <dbReference type="ARBA" id="ARBA00022723"/>
    </source>
</evidence>
<comment type="PTM">
    <text evidence="6">Binds 1 heme c group covalently per subunit.</text>
</comment>
<proteinExistence type="predicted"/>
<protein>
    <submittedName>
        <fullName evidence="10">Cytochrome c</fullName>
    </submittedName>
</protein>
<dbReference type="Proteomes" id="UP000295499">
    <property type="component" value="Unassembled WGS sequence"/>
</dbReference>
<dbReference type="PROSITE" id="PS51257">
    <property type="entry name" value="PROKAR_LIPOPROTEIN"/>
    <property type="match status" value="1"/>
</dbReference>
<evidence type="ECO:0000313" key="10">
    <source>
        <dbReference type="EMBL" id="TDO19701.1"/>
    </source>
</evidence>
<evidence type="ECO:0000256" key="4">
    <source>
        <dbReference type="ARBA" id="ARBA00022982"/>
    </source>
</evidence>
<evidence type="ECO:0000256" key="6">
    <source>
        <dbReference type="PIRSR" id="PIRSR602324-1"/>
    </source>
</evidence>
<keyword evidence="4" id="KW-0249">Electron transport</keyword>
<feature type="binding site" description="covalent" evidence="6">
    <location>
        <position position="67"/>
    </location>
    <ligand>
        <name>heme c</name>
        <dbReference type="ChEBI" id="CHEBI:61717"/>
    </ligand>
</feature>
<feature type="signal peptide" evidence="8">
    <location>
        <begin position="1"/>
        <end position="21"/>
    </location>
</feature>
<dbReference type="Gene3D" id="1.10.760.10">
    <property type="entry name" value="Cytochrome c-like domain"/>
    <property type="match status" value="1"/>
</dbReference>
<dbReference type="GO" id="GO:0009055">
    <property type="term" value="F:electron transfer activity"/>
    <property type="evidence" value="ECO:0007669"/>
    <property type="project" value="InterPro"/>
</dbReference>
<dbReference type="GO" id="GO:0020037">
    <property type="term" value="F:heme binding"/>
    <property type="evidence" value="ECO:0007669"/>
    <property type="project" value="InterPro"/>
</dbReference>
<keyword evidence="5 6" id="KW-0408">Iron</keyword>
<feature type="binding site" description="covalent" evidence="6">
    <location>
        <position position="63"/>
    </location>
    <ligand>
        <name>heme c</name>
        <dbReference type="ChEBI" id="CHEBI:61717"/>
    </ligand>
</feature>
<feature type="chain" id="PRO_5020466334" evidence="8">
    <location>
        <begin position="22"/>
        <end position="135"/>
    </location>
</feature>
<dbReference type="EMBL" id="SNWM01000006">
    <property type="protein sequence ID" value="TDO19701.1"/>
    <property type="molecule type" value="Genomic_DNA"/>
</dbReference>
<keyword evidence="3 6" id="KW-0479">Metal-binding</keyword>
<accession>A0A4R6IDI6</accession>
<dbReference type="InterPro" id="IPR036909">
    <property type="entry name" value="Cyt_c-like_dom_sf"/>
</dbReference>
<dbReference type="PROSITE" id="PS51007">
    <property type="entry name" value="CYTC"/>
    <property type="match status" value="1"/>
</dbReference>
<dbReference type="InterPro" id="IPR002324">
    <property type="entry name" value="Cyt_c_ID"/>
</dbReference>
<comment type="caution">
    <text evidence="10">The sequence shown here is derived from an EMBL/GenBank/DDBJ whole genome shotgun (WGS) entry which is preliminary data.</text>
</comment>